<evidence type="ECO:0000259" key="8">
    <source>
        <dbReference type="Pfam" id="PF00857"/>
    </source>
</evidence>
<reference evidence="9 10" key="1">
    <citation type="journal article" date="2020" name="Biotechnol. Biofuels">
        <title>New insights from the biogas microbiome by comprehensive genome-resolved metagenomics of nearly 1600 species originating from multiple anaerobic digesters.</title>
        <authorList>
            <person name="Campanaro S."/>
            <person name="Treu L."/>
            <person name="Rodriguez-R L.M."/>
            <person name="Kovalovszki A."/>
            <person name="Ziels R.M."/>
            <person name="Maus I."/>
            <person name="Zhu X."/>
            <person name="Kougias P.G."/>
            <person name="Basile A."/>
            <person name="Luo G."/>
            <person name="Schluter A."/>
            <person name="Konstantinidis K.T."/>
            <person name="Angelidaki I."/>
        </authorList>
    </citation>
    <scope>NUCLEOTIDE SEQUENCE [LARGE SCALE GENOMIC DNA]</scope>
    <source>
        <strain evidence="9">AS27yjCOA_157</strain>
    </source>
</reference>
<sequence length="208" mass="23153">MGTIDLTLIRILLYGHSSMDDMHGGISNDAALIVVEPQNDFTEGGALPAQNASEAITVINKIIPRFRYVIASKDWHPPDHCSFAKWPIHCIAGTIGAEFHFSLDQRNIRTIIHKGVERDDDAYSVFENSHLEAMLRADNIRRVYITGFVLDVCVYETAVSAIALGFDTYIVLDATKPVYPDQLEETMAKIRDAGIKVIYSADLLARSE</sequence>
<evidence type="ECO:0000256" key="2">
    <source>
        <dbReference type="ARBA" id="ARBA00022642"/>
    </source>
</evidence>
<evidence type="ECO:0000256" key="1">
    <source>
        <dbReference type="ARBA" id="ARBA00006336"/>
    </source>
</evidence>
<comment type="pathway">
    <text evidence="5">Cofactor biosynthesis; nicotinate biosynthesis; nicotinate from nicotinamide: step 1/1.</text>
</comment>
<feature type="domain" description="Isochorismatase-like" evidence="8">
    <location>
        <begin position="30"/>
        <end position="201"/>
    </location>
</feature>
<accession>A0A7K4AF85</accession>
<dbReference type="InterPro" id="IPR036380">
    <property type="entry name" value="Isochorismatase-like_sf"/>
</dbReference>
<dbReference type="Gene3D" id="3.40.50.850">
    <property type="entry name" value="Isochorismatase-like"/>
    <property type="match status" value="1"/>
</dbReference>
<dbReference type="GO" id="GO:0019363">
    <property type="term" value="P:pyridine nucleotide biosynthetic process"/>
    <property type="evidence" value="ECO:0007669"/>
    <property type="project" value="UniProtKB-KW"/>
</dbReference>
<evidence type="ECO:0000256" key="5">
    <source>
        <dbReference type="ARBA" id="ARBA00037900"/>
    </source>
</evidence>
<dbReference type="AlphaFoldDB" id="A0A7K4AF85"/>
<dbReference type="EC" id="3.5.1.19" evidence="6"/>
<evidence type="ECO:0000256" key="3">
    <source>
        <dbReference type="ARBA" id="ARBA00022723"/>
    </source>
</evidence>
<dbReference type="Proteomes" id="UP000544742">
    <property type="component" value="Unassembled WGS sequence"/>
</dbReference>
<evidence type="ECO:0000313" key="10">
    <source>
        <dbReference type="Proteomes" id="UP000544742"/>
    </source>
</evidence>
<evidence type="ECO:0000256" key="6">
    <source>
        <dbReference type="ARBA" id="ARBA00039017"/>
    </source>
</evidence>
<name>A0A7K4AF85_METSH</name>
<proteinExistence type="inferred from homology"/>
<dbReference type="SUPFAM" id="SSF52499">
    <property type="entry name" value="Isochorismatase-like hydrolases"/>
    <property type="match status" value="1"/>
</dbReference>
<keyword evidence="2" id="KW-0662">Pyridine nucleotide biosynthesis</keyword>
<dbReference type="InterPro" id="IPR052347">
    <property type="entry name" value="Isochorismatase_Nicotinamidase"/>
</dbReference>
<keyword evidence="4" id="KW-0378">Hydrolase</keyword>
<keyword evidence="3" id="KW-0479">Metal-binding</keyword>
<dbReference type="Pfam" id="PF00857">
    <property type="entry name" value="Isochorismatase"/>
    <property type="match status" value="1"/>
</dbReference>
<dbReference type="InterPro" id="IPR000868">
    <property type="entry name" value="Isochorismatase-like_dom"/>
</dbReference>
<evidence type="ECO:0000256" key="7">
    <source>
        <dbReference type="ARBA" id="ARBA00043224"/>
    </source>
</evidence>
<dbReference type="PANTHER" id="PTHR11080:SF2">
    <property type="entry name" value="LD05707P"/>
    <property type="match status" value="1"/>
</dbReference>
<protein>
    <recommendedName>
        <fullName evidence="6">nicotinamidase</fullName>
        <ecNumber evidence="6">3.5.1.19</ecNumber>
    </recommendedName>
    <alternativeName>
        <fullName evidence="7">Nicotinamide deamidase</fullName>
    </alternativeName>
</protein>
<comment type="caution">
    <text evidence="9">The sequence shown here is derived from an EMBL/GenBank/DDBJ whole genome shotgun (WGS) entry which is preliminary data.</text>
</comment>
<evidence type="ECO:0000313" key="9">
    <source>
        <dbReference type="EMBL" id="NLJ21623.1"/>
    </source>
</evidence>
<dbReference type="PANTHER" id="PTHR11080">
    <property type="entry name" value="PYRAZINAMIDASE/NICOTINAMIDASE"/>
    <property type="match status" value="1"/>
</dbReference>
<dbReference type="GO" id="GO:0008936">
    <property type="term" value="F:nicotinamidase activity"/>
    <property type="evidence" value="ECO:0007669"/>
    <property type="project" value="UniProtKB-EC"/>
</dbReference>
<organism evidence="9 10">
    <name type="scientific">Methanothrix soehngenii</name>
    <name type="common">Methanosaeta concilii</name>
    <dbReference type="NCBI Taxonomy" id="2223"/>
    <lineage>
        <taxon>Archaea</taxon>
        <taxon>Methanobacteriati</taxon>
        <taxon>Methanobacteriota</taxon>
        <taxon>Stenosarchaea group</taxon>
        <taxon>Methanomicrobia</taxon>
        <taxon>Methanotrichales</taxon>
        <taxon>Methanotrichaceae</taxon>
        <taxon>Methanothrix</taxon>
    </lineage>
</organism>
<comment type="similarity">
    <text evidence="1">Belongs to the isochorismatase family.</text>
</comment>
<gene>
    <name evidence="9" type="ORF">GX426_00735</name>
</gene>
<dbReference type="EMBL" id="JAAYUN010000013">
    <property type="protein sequence ID" value="NLJ21623.1"/>
    <property type="molecule type" value="Genomic_DNA"/>
</dbReference>
<evidence type="ECO:0000256" key="4">
    <source>
        <dbReference type="ARBA" id="ARBA00022801"/>
    </source>
</evidence>
<dbReference type="GO" id="GO:0046872">
    <property type="term" value="F:metal ion binding"/>
    <property type="evidence" value="ECO:0007669"/>
    <property type="project" value="UniProtKB-KW"/>
</dbReference>